<dbReference type="InterPro" id="IPR013149">
    <property type="entry name" value="ADH-like_C"/>
</dbReference>
<dbReference type="InterPro" id="IPR036291">
    <property type="entry name" value="NAD(P)-bd_dom_sf"/>
</dbReference>
<dbReference type="InterPro" id="IPR020843">
    <property type="entry name" value="ER"/>
</dbReference>
<comment type="caution">
    <text evidence="8">The sequence shown here is derived from an EMBL/GenBank/DDBJ whole genome shotgun (WGS) entry which is preliminary data.</text>
</comment>
<evidence type="ECO:0000256" key="1">
    <source>
        <dbReference type="ARBA" id="ARBA00001947"/>
    </source>
</evidence>
<keyword evidence="5" id="KW-0560">Oxidoreductase</keyword>
<comment type="similarity">
    <text evidence="2 6">Belongs to the zinc-containing alcohol dehydrogenase family.</text>
</comment>
<evidence type="ECO:0000256" key="3">
    <source>
        <dbReference type="ARBA" id="ARBA00022723"/>
    </source>
</evidence>
<evidence type="ECO:0000313" key="8">
    <source>
        <dbReference type="EMBL" id="KAK7471015.1"/>
    </source>
</evidence>
<evidence type="ECO:0000256" key="2">
    <source>
        <dbReference type="ARBA" id="ARBA00008072"/>
    </source>
</evidence>
<evidence type="ECO:0000256" key="6">
    <source>
        <dbReference type="RuleBase" id="RU361277"/>
    </source>
</evidence>
<accession>A0ABR1K1Z7</accession>
<dbReference type="InterPro" id="IPR013154">
    <property type="entry name" value="ADH-like_N"/>
</dbReference>
<evidence type="ECO:0000256" key="5">
    <source>
        <dbReference type="ARBA" id="ARBA00023002"/>
    </source>
</evidence>
<dbReference type="Proteomes" id="UP001498398">
    <property type="component" value="Unassembled WGS sequence"/>
</dbReference>
<keyword evidence="3 6" id="KW-0479">Metal-binding</keyword>
<dbReference type="SMART" id="SM00829">
    <property type="entry name" value="PKS_ER"/>
    <property type="match status" value="1"/>
</dbReference>
<evidence type="ECO:0000313" key="9">
    <source>
        <dbReference type="Proteomes" id="UP001498398"/>
    </source>
</evidence>
<dbReference type="InterPro" id="IPR002328">
    <property type="entry name" value="ADH_Zn_CS"/>
</dbReference>
<name>A0ABR1K1Z7_9AGAR</name>
<organism evidence="8 9">
    <name type="scientific">Marasmiellus scandens</name>
    <dbReference type="NCBI Taxonomy" id="2682957"/>
    <lineage>
        <taxon>Eukaryota</taxon>
        <taxon>Fungi</taxon>
        <taxon>Dikarya</taxon>
        <taxon>Basidiomycota</taxon>
        <taxon>Agaricomycotina</taxon>
        <taxon>Agaricomycetes</taxon>
        <taxon>Agaricomycetidae</taxon>
        <taxon>Agaricales</taxon>
        <taxon>Marasmiineae</taxon>
        <taxon>Omphalotaceae</taxon>
        <taxon>Marasmiellus</taxon>
    </lineage>
</organism>
<dbReference type="PROSITE" id="PS00059">
    <property type="entry name" value="ADH_ZINC"/>
    <property type="match status" value="1"/>
</dbReference>
<comment type="cofactor">
    <cofactor evidence="1 6">
        <name>Zn(2+)</name>
        <dbReference type="ChEBI" id="CHEBI:29105"/>
    </cofactor>
</comment>
<reference evidence="8 9" key="1">
    <citation type="submission" date="2024-01" db="EMBL/GenBank/DDBJ databases">
        <title>A draft genome for the cacao thread blight pathogen Marasmiellus scandens.</title>
        <authorList>
            <person name="Baruah I.K."/>
            <person name="Leung J."/>
            <person name="Bukari Y."/>
            <person name="Amoako-Attah I."/>
            <person name="Meinhardt L.W."/>
            <person name="Bailey B.A."/>
            <person name="Cohen S.P."/>
        </authorList>
    </citation>
    <scope>NUCLEOTIDE SEQUENCE [LARGE SCALE GENOMIC DNA]</scope>
    <source>
        <strain evidence="8 9">GH-19</strain>
    </source>
</reference>
<dbReference type="Gene3D" id="3.90.180.10">
    <property type="entry name" value="Medium-chain alcohol dehydrogenases, catalytic domain"/>
    <property type="match status" value="1"/>
</dbReference>
<gene>
    <name evidence="8" type="ORF">VKT23_002428</name>
</gene>
<evidence type="ECO:0000256" key="4">
    <source>
        <dbReference type="ARBA" id="ARBA00022833"/>
    </source>
</evidence>
<sequence length="362" mass="38975">MSPAQTQTNYACVLTAARAVDIQNIPVPSVGPDEVLVKVEATGICGSDLHLYNHFGLGKFRVSKPSVLGHESTGTIVKIGDQVTDRAVGDRICIEPTMFCRKCFNCKAGRPNICRDIRQAGLDPTPGTLSQFYVCESDFTVKIPDSLPWLEAGCIQPLAISVQIAKRAKFSPGQTLAVFGCGPLGALVMAIAKAYGLSKILAFDISQKRVEFAKKHWAQYGTLPPEKHDRQDYESWADEFKAKVMKEAGVESWGVDVVVEASGAEPCMHAGIGFLRPDVAAGLGRAINSFPTVQIVGKELDVVGSVRYTAGCFQTAIELASSGKVDLKPLVTAKFPLSKSAEALEAVRKGDDLKVVIMNQEM</sequence>
<dbReference type="PANTHER" id="PTHR43161:SF9">
    <property type="entry name" value="SORBITOL DEHYDROGENASE"/>
    <property type="match status" value="1"/>
</dbReference>
<feature type="domain" description="Enoyl reductase (ER)" evidence="7">
    <location>
        <begin position="15"/>
        <end position="357"/>
    </location>
</feature>
<proteinExistence type="inferred from homology"/>
<dbReference type="CDD" id="cd05285">
    <property type="entry name" value="sorbitol_DH"/>
    <property type="match status" value="1"/>
</dbReference>
<dbReference type="InterPro" id="IPR045306">
    <property type="entry name" value="SDH-like"/>
</dbReference>
<dbReference type="SUPFAM" id="SSF50129">
    <property type="entry name" value="GroES-like"/>
    <property type="match status" value="1"/>
</dbReference>
<dbReference type="Pfam" id="PF08240">
    <property type="entry name" value="ADH_N"/>
    <property type="match status" value="1"/>
</dbReference>
<keyword evidence="9" id="KW-1185">Reference proteome</keyword>
<keyword evidence="4 6" id="KW-0862">Zinc</keyword>
<dbReference type="SUPFAM" id="SSF51735">
    <property type="entry name" value="NAD(P)-binding Rossmann-fold domains"/>
    <property type="match status" value="1"/>
</dbReference>
<dbReference type="Pfam" id="PF00107">
    <property type="entry name" value="ADH_zinc_N"/>
    <property type="match status" value="1"/>
</dbReference>
<protein>
    <recommendedName>
        <fullName evidence="7">Enoyl reductase (ER) domain-containing protein</fullName>
    </recommendedName>
</protein>
<dbReference type="EMBL" id="JBANRG010000002">
    <property type="protein sequence ID" value="KAK7471015.1"/>
    <property type="molecule type" value="Genomic_DNA"/>
</dbReference>
<dbReference type="InterPro" id="IPR011032">
    <property type="entry name" value="GroES-like_sf"/>
</dbReference>
<dbReference type="PANTHER" id="PTHR43161">
    <property type="entry name" value="SORBITOL DEHYDROGENASE"/>
    <property type="match status" value="1"/>
</dbReference>
<dbReference type="Gene3D" id="3.40.50.720">
    <property type="entry name" value="NAD(P)-binding Rossmann-like Domain"/>
    <property type="match status" value="1"/>
</dbReference>
<evidence type="ECO:0000259" key="7">
    <source>
        <dbReference type="SMART" id="SM00829"/>
    </source>
</evidence>